<organism evidence="2 3">
    <name type="scientific">Candidatus Edwardsbacteria bacterium GWF2_54_11</name>
    <dbReference type="NCBI Taxonomy" id="1817851"/>
    <lineage>
        <taxon>Bacteria</taxon>
        <taxon>Candidatus Edwardsiibacteriota</taxon>
    </lineage>
</organism>
<dbReference type="Proteomes" id="UP000177230">
    <property type="component" value="Unassembled WGS sequence"/>
</dbReference>
<name>A0A1F5RCP9_9BACT</name>
<reference evidence="2 3" key="1">
    <citation type="journal article" date="2016" name="Nat. Commun.">
        <title>Thousands of microbial genomes shed light on interconnected biogeochemical processes in an aquifer system.</title>
        <authorList>
            <person name="Anantharaman K."/>
            <person name="Brown C.T."/>
            <person name="Hug L.A."/>
            <person name="Sharon I."/>
            <person name="Castelle C.J."/>
            <person name="Probst A.J."/>
            <person name="Thomas B.C."/>
            <person name="Singh A."/>
            <person name="Wilkins M.J."/>
            <person name="Karaoz U."/>
            <person name="Brodie E.L."/>
            <person name="Williams K.H."/>
            <person name="Hubbard S.S."/>
            <person name="Banfield J.F."/>
        </authorList>
    </citation>
    <scope>NUCLEOTIDE SEQUENCE [LARGE SCALE GENOMIC DNA]</scope>
</reference>
<sequence length="70" mass="7813">MECWHCERPANAVCSFCGRSVCKEHAKTLPIVLTMYRDKQDKLKGLAVSDSVYCGVCHPKDEPVDLDDIG</sequence>
<dbReference type="AlphaFoldDB" id="A0A1F5RCP9"/>
<gene>
    <name evidence="2" type="ORF">A2024_04370</name>
</gene>
<feature type="domain" description="NSD Cys-His rich" evidence="1">
    <location>
        <begin position="2"/>
        <end position="27"/>
    </location>
</feature>
<evidence type="ECO:0000313" key="3">
    <source>
        <dbReference type="Proteomes" id="UP000177230"/>
    </source>
</evidence>
<dbReference type="InterPro" id="IPR041306">
    <property type="entry name" value="C5HCH"/>
</dbReference>
<comment type="caution">
    <text evidence="2">The sequence shown here is derived from an EMBL/GenBank/DDBJ whole genome shotgun (WGS) entry which is preliminary data.</text>
</comment>
<dbReference type="Pfam" id="PF17982">
    <property type="entry name" value="C5HCH"/>
    <property type="match status" value="1"/>
</dbReference>
<proteinExistence type="predicted"/>
<evidence type="ECO:0000313" key="2">
    <source>
        <dbReference type="EMBL" id="OGF12225.1"/>
    </source>
</evidence>
<protein>
    <recommendedName>
        <fullName evidence="1">NSD Cys-His rich domain-containing protein</fullName>
    </recommendedName>
</protein>
<dbReference type="EMBL" id="MFFM01000034">
    <property type="protein sequence ID" value="OGF12225.1"/>
    <property type="molecule type" value="Genomic_DNA"/>
</dbReference>
<accession>A0A1F5RCP9</accession>
<evidence type="ECO:0000259" key="1">
    <source>
        <dbReference type="Pfam" id="PF17982"/>
    </source>
</evidence>